<organism evidence="2 3">
    <name type="scientific">Imtechella halotolerans K1</name>
    <dbReference type="NCBI Taxonomy" id="946077"/>
    <lineage>
        <taxon>Bacteria</taxon>
        <taxon>Pseudomonadati</taxon>
        <taxon>Bacteroidota</taxon>
        <taxon>Flavobacteriia</taxon>
        <taxon>Flavobacteriales</taxon>
        <taxon>Flavobacteriaceae</taxon>
        <taxon>Imtechella</taxon>
    </lineage>
</organism>
<proteinExistence type="predicted"/>
<dbReference type="PANTHER" id="PTHR12390:SF0">
    <property type="entry name" value="UROPORPHYRINOGEN-III SYNTHASE"/>
    <property type="match status" value="1"/>
</dbReference>
<dbReference type="AlphaFoldDB" id="I0WJ60"/>
<dbReference type="InterPro" id="IPR036108">
    <property type="entry name" value="4pyrrol_syn_uPrphyn_synt_sf"/>
</dbReference>
<dbReference type="Gene3D" id="3.40.50.10090">
    <property type="match status" value="2"/>
</dbReference>
<dbReference type="PANTHER" id="PTHR12390">
    <property type="entry name" value="UROPORPHYRINOGEN III SYNTHASE"/>
    <property type="match status" value="1"/>
</dbReference>
<dbReference type="PATRIC" id="fig|946077.3.peg.72"/>
<keyword evidence="3" id="KW-1185">Reference proteome</keyword>
<comment type="caution">
    <text evidence="2">The sequence shown here is derived from an EMBL/GenBank/DDBJ whole genome shotgun (WGS) entry which is preliminary data.</text>
</comment>
<feature type="domain" description="Tetrapyrrole biosynthesis uroporphyrinogen III synthase" evidence="1">
    <location>
        <begin position="19"/>
        <end position="214"/>
    </location>
</feature>
<dbReference type="Proteomes" id="UP000005938">
    <property type="component" value="Unassembled WGS sequence"/>
</dbReference>
<dbReference type="STRING" id="946077.W5A_00345"/>
<evidence type="ECO:0000259" key="1">
    <source>
        <dbReference type="Pfam" id="PF02602"/>
    </source>
</evidence>
<dbReference type="EMBL" id="AJJU01000002">
    <property type="protein sequence ID" value="EID76426.1"/>
    <property type="molecule type" value="Genomic_DNA"/>
</dbReference>
<reference evidence="2 3" key="1">
    <citation type="journal article" date="2012" name="J. Bacteriol.">
        <title>Genome Sequence of the Halotolerant Bacterium Imtechella halotolerans K1T.</title>
        <authorList>
            <person name="Kumar S."/>
            <person name="Vikram S."/>
            <person name="Subramanian S."/>
            <person name="Raghava G.P."/>
            <person name="Pinnaka A.K."/>
        </authorList>
    </citation>
    <scope>NUCLEOTIDE SEQUENCE [LARGE SCALE GENOMIC DNA]</scope>
    <source>
        <strain evidence="2 3">K1</strain>
    </source>
</reference>
<dbReference type="CDD" id="cd06578">
    <property type="entry name" value="HemD"/>
    <property type="match status" value="1"/>
</dbReference>
<dbReference type="GO" id="GO:0006780">
    <property type="term" value="P:uroporphyrinogen III biosynthetic process"/>
    <property type="evidence" value="ECO:0007669"/>
    <property type="project" value="InterPro"/>
</dbReference>
<dbReference type="SUPFAM" id="SSF69618">
    <property type="entry name" value="HemD-like"/>
    <property type="match status" value="1"/>
</dbReference>
<evidence type="ECO:0000313" key="2">
    <source>
        <dbReference type="EMBL" id="EID76426.1"/>
    </source>
</evidence>
<sequence length="223" mass="25484">MKNVRVLSTRKLAFNQKGYLLNAGIQLLEVDFITIRHKTISSDQKQLNRSLLITSQNAVKSILEQFPKSELSNKEVFCVGQKTKALLEENHINVVAWAEYAETLSELIVQNYSDREFTFFCGNLRRNTLPNALQLASIKYAEIEVYETILQPQRISTPLDGILFYSPSGVESYFNSNDYNNETLFCIGTTTANALIKRGFNKIKTAKHPTIENVIIQCIKYYK</sequence>
<evidence type="ECO:0000313" key="3">
    <source>
        <dbReference type="Proteomes" id="UP000005938"/>
    </source>
</evidence>
<accession>I0WJ60</accession>
<dbReference type="InterPro" id="IPR003754">
    <property type="entry name" value="4pyrrol_synth_uPrphyn_synth"/>
</dbReference>
<protein>
    <submittedName>
        <fullName evidence="2">Uroporphyrinogen-III synthase</fullName>
    </submittedName>
</protein>
<dbReference type="GO" id="GO:0005829">
    <property type="term" value="C:cytosol"/>
    <property type="evidence" value="ECO:0007669"/>
    <property type="project" value="TreeGrafter"/>
</dbReference>
<gene>
    <name evidence="2" type="ORF">W5A_00345</name>
</gene>
<dbReference type="RefSeq" id="WP_008236233.1">
    <property type="nucleotide sequence ID" value="NZ_AJJU01000002.1"/>
</dbReference>
<dbReference type="OrthoDB" id="1523900at2"/>
<dbReference type="eggNOG" id="COG1587">
    <property type="taxonomic scope" value="Bacteria"/>
</dbReference>
<dbReference type="InterPro" id="IPR039793">
    <property type="entry name" value="UROS/Hem4"/>
</dbReference>
<name>I0WJ60_9FLAO</name>
<dbReference type="Pfam" id="PF02602">
    <property type="entry name" value="HEM4"/>
    <property type="match status" value="1"/>
</dbReference>
<dbReference type="GO" id="GO:0004852">
    <property type="term" value="F:uroporphyrinogen-III synthase activity"/>
    <property type="evidence" value="ECO:0007669"/>
    <property type="project" value="InterPro"/>
</dbReference>